<proteinExistence type="predicted"/>
<dbReference type="Proteomes" id="UP001239213">
    <property type="component" value="Unassembled WGS sequence"/>
</dbReference>
<accession>A0AAJ0DL42</accession>
<sequence>ETIWHKARGPQATSFSEYLLSVVDHAQDGGPREGQPDFRDLSPLSILLLDTKHPPAPFFFLYHALVLMSYPGSPESDAINLEMSDIHFQGFGMLNNGLPNDLTHEDAPDALEWFDESLMDEVVASMAVPEAEVSPFEADLSFIDDLAVPSIEKKWMFDLIFSKLAGVALEMFPYETDVAIVDDIIPYRFNDHFRLFPNIEFYRVLFYNRSDLMEIWGFVIRFHDWMSAVAASSPHQADEAIEALKFRATFYGWPGMLQKVSVPEAQPAENLSAQQQQELAIASAPPTATPSKEATEKSPRAQPLDQAEHQHPLLKSELTTASTFQHKGIVQSMEHFKELDDAYGRYIKRAAGNAPQDDPSWPVSSEQQQAYVKVLFNSITDTSNFFELRKARERLANIAGSQERQEPDVAENPRKRQRGPYGRHNSEHSSARPKGMSKTDWALVNSQSTPVDLLEAVIHHRITAIEVELICWRLLKCAMEQQLGYTMRPLWSGPRTASTWEQFNTFSERWSSICENLQDCKMIIHSLTRADWFCKFAGAPSKERGAKLSNDLLNGRRDIQNQVGRDTIKEKTSRQDWITSDDFEIRDKAGELVLKGGHLGDRKRRALAIRSQGGISG</sequence>
<feature type="non-terminal residue" evidence="2">
    <location>
        <position position="1"/>
    </location>
</feature>
<evidence type="ECO:0000256" key="1">
    <source>
        <dbReference type="SAM" id="MobiDB-lite"/>
    </source>
</evidence>
<gene>
    <name evidence="2" type="ORF">CCUS01_14371</name>
</gene>
<evidence type="ECO:0000313" key="2">
    <source>
        <dbReference type="EMBL" id="KAK1490776.1"/>
    </source>
</evidence>
<reference evidence="2" key="1">
    <citation type="submission" date="2016-11" db="EMBL/GenBank/DDBJ databases">
        <title>The genome sequence of Colletotrichum cuscutae.</title>
        <authorList>
            <person name="Baroncelli R."/>
        </authorList>
    </citation>
    <scope>NUCLEOTIDE SEQUENCE</scope>
    <source>
        <strain evidence="2">IMI 304802</strain>
    </source>
</reference>
<dbReference type="AlphaFoldDB" id="A0AAJ0DL42"/>
<organism evidence="2 3">
    <name type="scientific">Colletotrichum cuscutae</name>
    <dbReference type="NCBI Taxonomy" id="1209917"/>
    <lineage>
        <taxon>Eukaryota</taxon>
        <taxon>Fungi</taxon>
        <taxon>Dikarya</taxon>
        <taxon>Ascomycota</taxon>
        <taxon>Pezizomycotina</taxon>
        <taxon>Sordariomycetes</taxon>
        <taxon>Hypocreomycetidae</taxon>
        <taxon>Glomerellales</taxon>
        <taxon>Glomerellaceae</taxon>
        <taxon>Colletotrichum</taxon>
        <taxon>Colletotrichum acutatum species complex</taxon>
    </lineage>
</organism>
<dbReference type="EMBL" id="MPDP01000038">
    <property type="protein sequence ID" value="KAK1490776.1"/>
    <property type="molecule type" value="Genomic_DNA"/>
</dbReference>
<name>A0AAJ0DL42_9PEZI</name>
<evidence type="ECO:0000313" key="3">
    <source>
        <dbReference type="Proteomes" id="UP001239213"/>
    </source>
</evidence>
<feature type="compositionally biased region" description="Polar residues" evidence="1">
    <location>
        <begin position="269"/>
        <end position="278"/>
    </location>
</feature>
<comment type="caution">
    <text evidence="2">The sequence shown here is derived from an EMBL/GenBank/DDBJ whole genome shotgun (WGS) entry which is preliminary data.</text>
</comment>
<feature type="region of interest" description="Disordered" evidence="1">
    <location>
        <begin position="267"/>
        <end position="308"/>
    </location>
</feature>
<protein>
    <submittedName>
        <fullName evidence="2">Uncharacterized protein</fullName>
    </submittedName>
</protein>
<feature type="compositionally biased region" description="Low complexity" evidence="1">
    <location>
        <begin position="282"/>
        <end position="291"/>
    </location>
</feature>
<feature type="compositionally biased region" description="Basic and acidic residues" evidence="1">
    <location>
        <begin position="403"/>
        <end position="414"/>
    </location>
</feature>
<feature type="region of interest" description="Disordered" evidence="1">
    <location>
        <begin position="397"/>
        <end position="437"/>
    </location>
</feature>
<keyword evidence="3" id="KW-1185">Reference proteome</keyword>